<dbReference type="InterPro" id="IPR001584">
    <property type="entry name" value="Integrase_cat-core"/>
</dbReference>
<dbReference type="InterPro" id="IPR050951">
    <property type="entry name" value="Retrovirus_Pol_polyprotein"/>
</dbReference>
<evidence type="ECO:0000313" key="2">
    <source>
        <dbReference type="EMBL" id="RDX72263.1"/>
    </source>
</evidence>
<dbReference type="Pfam" id="PF00665">
    <property type="entry name" value="rve"/>
    <property type="match status" value="1"/>
</dbReference>
<evidence type="ECO:0000259" key="1">
    <source>
        <dbReference type="PROSITE" id="PS50994"/>
    </source>
</evidence>
<name>A0A371F251_MUCPR</name>
<dbReference type="SUPFAM" id="SSF53098">
    <property type="entry name" value="Ribonuclease H-like"/>
    <property type="match status" value="1"/>
</dbReference>
<dbReference type="Proteomes" id="UP000257109">
    <property type="component" value="Unassembled WGS sequence"/>
</dbReference>
<keyword evidence="3" id="KW-1185">Reference proteome</keyword>
<gene>
    <name evidence="2" type="ORF">CR513_48280</name>
</gene>
<dbReference type="EMBL" id="QJKJ01010987">
    <property type="protein sequence ID" value="RDX72263.1"/>
    <property type="molecule type" value="Genomic_DNA"/>
</dbReference>
<dbReference type="PANTHER" id="PTHR37984:SF5">
    <property type="entry name" value="PROTEIN NYNRIN-LIKE"/>
    <property type="match status" value="1"/>
</dbReference>
<dbReference type="PROSITE" id="PS50994">
    <property type="entry name" value="INTEGRASE"/>
    <property type="match status" value="1"/>
</dbReference>
<dbReference type="InterPro" id="IPR036397">
    <property type="entry name" value="RNaseH_sf"/>
</dbReference>
<accession>A0A371F251</accession>
<comment type="caution">
    <text evidence="2">The sequence shown here is derived from an EMBL/GenBank/DDBJ whole genome shotgun (WGS) entry which is preliminary data.</text>
</comment>
<organism evidence="2 3">
    <name type="scientific">Mucuna pruriens</name>
    <name type="common">Velvet bean</name>
    <name type="synonym">Dolichos pruriens</name>
    <dbReference type="NCBI Taxonomy" id="157652"/>
    <lineage>
        <taxon>Eukaryota</taxon>
        <taxon>Viridiplantae</taxon>
        <taxon>Streptophyta</taxon>
        <taxon>Embryophyta</taxon>
        <taxon>Tracheophyta</taxon>
        <taxon>Spermatophyta</taxon>
        <taxon>Magnoliopsida</taxon>
        <taxon>eudicotyledons</taxon>
        <taxon>Gunneridae</taxon>
        <taxon>Pentapetalae</taxon>
        <taxon>rosids</taxon>
        <taxon>fabids</taxon>
        <taxon>Fabales</taxon>
        <taxon>Fabaceae</taxon>
        <taxon>Papilionoideae</taxon>
        <taxon>50 kb inversion clade</taxon>
        <taxon>NPAAA clade</taxon>
        <taxon>indigoferoid/millettioid clade</taxon>
        <taxon>Phaseoleae</taxon>
        <taxon>Mucuna</taxon>
    </lineage>
</organism>
<protein>
    <recommendedName>
        <fullName evidence="1">Integrase catalytic domain-containing protein</fullName>
    </recommendedName>
</protein>
<feature type="non-terminal residue" evidence="2">
    <location>
        <position position="1"/>
    </location>
</feature>
<proteinExistence type="predicted"/>
<feature type="domain" description="Integrase catalytic" evidence="1">
    <location>
        <begin position="26"/>
        <end position="187"/>
    </location>
</feature>
<dbReference type="GO" id="GO:0003676">
    <property type="term" value="F:nucleic acid binding"/>
    <property type="evidence" value="ECO:0007669"/>
    <property type="project" value="InterPro"/>
</dbReference>
<dbReference type="AlphaFoldDB" id="A0A371F251"/>
<dbReference type="InterPro" id="IPR012337">
    <property type="entry name" value="RNaseH-like_sf"/>
</dbReference>
<reference evidence="2" key="1">
    <citation type="submission" date="2018-05" db="EMBL/GenBank/DDBJ databases">
        <title>Draft genome of Mucuna pruriens seed.</title>
        <authorList>
            <person name="Nnadi N.E."/>
            <person name="Vos R."/>
            <person name="Hasami M.H."/>
            <person name="Devisetty U.K."/>
            <person name="Aguiy J.C."/>
        </authorList>
    </citation>
    <scope>NUCLEOTIDE SEQUENCE [LARGE SCALE GENOMIC DNA]</scope>
    <source>
        <strain evidence="2">JCA_2017</strain>
    </source>
</reference>
<dbReference type="OrthoDB" id="1433742at2759"/>
<sequence>MEYVKKCDKCQMFVEAPKAPSEHLHLIASPWPFQEWGVDILGPFSVAPKQLKFLIVVVDYFTKWVETEPVATITVERVKRFFWRKIICRFGIPMEIVSDKGTQFASQVTADFCKGLQIKQSFTSIEHLQSNGQAEVANKVILRGLRKRLEEAKGRWAEELPQVLWLYHTTPHSRTNEIPFPLTFDTEVVIPVEIGEPSPRTTLFEPGENEEELRANLDML</sequence>
<dbReference type="GO" id="GO:0015074">
    <property type="term" value="P:DNA integration"/>
    <property type="evidence" value="ECO:0007669"/>
    <property type="project" value="InterPro"/>
</dbReference>
<dbReference type="PANTHER" id="PTHR37984">
    <property type="entry name" value="PROTEIN CBG26694"/>
    <property type="match status" value="1"/>
</dbReference>
<evidence type="ECO:0000313" key="3">
    <source>
        <dbReference type="Proteomes" id="UP000257109"/>
    </source>
</evidence>
<dbReference type="Gene3D" id="3.30.420.10">
    <property type="entry name" value="Ribonuclease H-like superfamily/Ribonuclease H"/>
    <property type="match status" value="1"/>
</dbReference>